<accession>A0A2N6SZK8</accession>
<evidence type="ECO:0000313" key="2">
    <source>
        <dbReference type="Proteomes" id="UP000235363"/>
    </source>
</evidence>
<evidence type="ECO:0000313" key="1">
    <source>
        <dbReference type="EMBL" id="PMC62517.1"/>
    </source>
</evidence>
<dbReference type="Proteomes" id="UP000235363">
    <property type="component" value="Unassembled WGS sequence"/>
</dbReference>
<dbReference type="AlphaFoldDB" id="A0A2N6SZK8"/>
<comment type="caution">
    <text evidence="1">The sequence shown here is derived from an EMBL/GenBank/DDBJ whole genome shotgun (WGS) entry which is preliminary data.</text>
</comment>
<dbReference type="EMBL" id="PNHF01000009">
    <property type="protein sequence ID" value="PMC62517.1"/>
    <property type="molecule type" value="Genomic_DNA"/>
</dbReference>
<name>A0A2N6SZK8_9CORY</name>
<protein>
    <submittedName>
        <fullName evidence="1">Uncharacterized protein</fullName>
    </submittedName>
</protein>
<gene>
    <name evidence="1" type="ORF">CJ204_05040</name>
</gene>
<organism evidence="1 2">
    <name type="scientific">Corynebacterium xerosis</name>
    <dbReference type="NCBI Taxonomy" id="1725"/>
    <lineage>
        <taxon>Bacteria</taxon>
        <taxon>Bacillati</taxon>
        <taxon>Actinomycetota</taxon>
        <taxon>Actinomycetes</taxon>
        <taxon>Mycobacteriales</taxon>
        <taxon>Corynebacteriaceae</taxon>
        <taxon>Corynebacterium</taxon>
    </lineage>
</organism>
<dbReference type="RefSeq" id="WP_102212523.1">
    <property type="nucleotide sequence ID" value="NZ_PNHF01000009.1"/>
</dbReference>
<reference evidence="1 2" key="1">
    <citation type="submission" date="2017-09" db="EMBL/GenBank/DDBJ databases">
        <title>Bacterial strain isolated from the female urinary microbiota.</title>
        <authorList>
            <person name="Thomas-White K."/>
            <person name="Kumar N."/>
            <person name="Forster S."/>
            <person name="Putonti C."/>
            <person name="Lawley T."/>
            <person name="Wolfe A.J."/>
        </authorList>
    </citation>
    <scope>NUCLEOTIDE SEQUENCE [LARGE SCALE GENOMIC DNA]</scope>
    <source>
        <strain evidence="1 2">UMB0908</strain>
    </source>
</reference>
<proteinExistence type="predicted"/>
<dbReference type="STRING" id="1725.WU86_02875"/>
<sequence>MTSDLKSIGLDYPRWQDAIEAAINSEHLSVIGEVRGGQLVRFEDPSGARLHVLGVEPFSTFAGFAGLTQVTAHVSALDDVLALIEIVADDPSHPDFDKVVATATCHLAQSPLLVDEGTQTFEHVNLAALGVEVAVDVDATAFEARTGERPGGVRFTGAEAVTGAAAGTKAPDASATMSGVVNSATKRTNRLTGQEFWLLHLDVPLPIDVLVPAEVTPAPEPGTVVSGSFLLVGEVIAPQGCGDSCGDGGCSCGSGGCGGH</sequence>